<protein>
    <submittedName>
        <fullName evidence="1">Uncharacterized protein</fullName>
    </submittedName>
</protein>
<evidence type="ECO:0000313" key="1">
    <source>
        <dbReference type="EMBL" id="KAF5785533.1"/>
    </source>
</evidence>
<gene>
    <name evidence="1" type="ORF">HanXRQr2_Chr10g0429761</name>
</gene>
<evidence type="ECO:0000313" key="2">
    <source>
        <dbReference type="Proteomes" id="UP000215914"/>
    </source>
</evidence>
<proteinExistence type="predicted"/>
<comment type="caution">
    <text evidence="1">The sequence shown here is derived from an EMBL/GenBank/DDBJ whole genome shotgun (WGS) entry which is preliminary data.</text>
</comment>
<keyword evidence="2" id="KW-1185">Reference proteome</keyword>
<reference evidence="1" key="1">
    <citation type="journal article" date="2017" name="Nature">
        <title>The sunflower genome provides insights into oil metabolism, flowering and Asterid evolution.</title>
        <authorList>
            <person name="Badouin H."/>
            <person name="Gouzy J."/>
            <person name="Grassa C.J."/>
            <person name="Murat F."/>
            <person name="Staton S.E."/>
            <person name="Cottret L."/>
            <person name="Lelandais-Briere C."/>
            <person name="Owens G.L."/>
            <person name="Carrere S."/>
            <person name="Mayjonade B."/>
            <person name="Legrand L."/>
            <person name="Gill N."/>
            <person name="Kane N.C."/>
            <person name="Bowers J.E."/>
            <person name="Hubner S."/>
            <person name="Bellec A."/>
            <person name="Berard A."/>
            <person name="Berges H."/>
            <person name="Blanchet N."/>
            <person name="Boniface M.C."/>
            <person name="Brunel D."/>
            <person name="Catrice O."/>
            <person name="Chaidir N."/>
            <person name="Claudel C."/>
            <person name="Donnadieu C."/>
            <person name="Faraut T."/>
            <person name="Fievet G."/>
            <person name="Helmstetter N."/>
            <person name="King M."/>
            <person name="Knapp S.J."/>
            <person name="Lai Z."/>
            <person name="Le Paslier M.C."/>
            <person name="Lippi Y."/>
            <person name="Lorenzon L."/>
            <person name="Mandel J.R."/>
            <person name="Marage G."/>
            <person name="Marchand G."/>
            <person name="Marquand E."/>
            <person name="Bret-Mestries E."/>
            <person name="Morien E."/>
            <person name="Nambeesan S."/>
            <person name="Nguyen T."/>
            <person name="Pegot-Espagnet P."/>
            <person name="Pouilly N."/>
            <person name="Raftis F."/>
            <person name="Sallet E."/>
            <person name="Schiex T."/>
            <person name="Thomas J."/>
            <person name="Vandecasteele C."/>
            <person name="Vares D."/>
            <person name="Vear F."/>
            <person name="Vautrin S."/>
            <person name="Crespi M."/>
            <person name="Mangin B."/>
            <person name="Burke J.M."/>
            <person name="Salse J."/>
            <person name="Munos S."/>
            <person name="Vincourt P."/>
            <person name="Rieseberg L.H."/>
            <person name="Langlade N.B."/>
        </authorList>
    </citation>
    <scope>NUCLEOTIDE SEQUENCE</scope>
    <source>
        <tissue evidence="1">Leaves</tissue>
    </source>
</reference>
<dbReference type="Proteomes" id="UP000215914">
    <property type="component" value="Unassembled WGS sequence"/>
</dbReference>
<organism evidence="1 2">
    <name type="scientific">Helianthus annuus</name>
    <name type="common">Common sunflower</name>
    <dbReference type="NCBI Taxonomy" id="4232"/>
    <lineage>
        <taxon>Eukaryota</taxon>
        <taxon>Viridiplantae</taxon>
        <taxon>Streptophyta</taxon>
        <taxon>Embryophyta</taxon>
        <taxon>Tracheophyta</taxon>
        <taxon>Spermatophyta</taxon>
        <taxon>Magnoliopsida</taxon>
        <taxon>eudicotyledons</taxon>
        <taxon>Gunneridae</taxon>
        <taxon>Pentapetalae</taxon>
        <taxon>asterids</taxon>
        <taxon>campanulids</taxon>
        <taxon>Asterales</taxon>
        <taxon>Asteraceae</taxon>
        <taxon>Asteroideae</taxon>
        <taxon>Heliantheae alliance</taxon>
        <taxon>Heliantheae</taxon>
        <taxon>Helianthus</taxon>
    </lineage>
</organism>
<dbReference type="EMBL" id="MNCJ02000325">
    <property type="protein sequence ID" value="KAF5785533.1"/>
    <property type="molecule type" value="Genomic_DNA"/>
</dbReference>
<dbReference type="AlphaFoldDB" id="A0A9K3HW00"/>
<name>A0A9K3HW00_HELAN</name>
<sequence length="50" mass="6226">MHTWQGPHQFFIQHDGYISKRIQKLLEASRTYRRWHQRCSSRQKDNTCHQ</sequence>
<reference evidence="1" key="2">
    <citation type="submission" date="2020-06" db="EMBL/GenBank/DDBJ databases">
        <title>Helianthus annuus Genome sequencing and assembly Release 2.</title>
        <authorList>
            <person name="Gouzy J."/>
            <person name="Langlade N."/>
            <person name="Munos S."/>
        </authorList>
    </citation>
    <scope>NUCLEOTIDE SEQUENCE</scope>
    <source>
        <tissue evidence="1">Leaves</tissue>
    </source>
</reference>
<dbReference type="Gramene" id="mRNA:HanXRQr2_Chr10g0429761">
    <property type="protein sequence ID" value="CDS:HanXRQr2_Chr10g0429761.1"/>
    <property type="gene ID" value="HanXRQr2_Chr10g0429761"/>
</dbReference>
<accession>A0A9K3HW00</accession>